<evidence type="ECO:0000256" key="1">
    <source>
        <dbReference type="SAM" id="Phobius"/>
    </source>
</evidence>
<feature type="transmembrane region" description="Helical" evidence="1">
    <location>
        <begin position="172"/>
        <end position="193"/>
    </location>
</feature>
<gene>
    <name evidence="2" type="ORF">DX927_14300</name>
</gene>
<comment type="caution">
    <text evidence="2">The sequence shown here is derived from an EMBL/GenBank/DDBJ whole genome shotgun (WGS) entry which is preliminary data.</text>
</comment>
<feature type="transmembrane region" description="Helical" evidence="1">
    <location>
        <begin position="29"/>
        <end position="46"/>
    </location>
</feature>
<dbReference type="AlphaFoldDB" id="A0A5M8RXI4"/>
<dbReference type="Pfam" id="PF14158">
    <property type="entry name" value="YndJ"/>
    <property type="match status" value="1"/>
</dbReference>
<feature type="transmembrane region" description="Helical" evidence="1">
    <location>
        <begin position="110"/>
        <end position="130"/>
    </location>
</feature>
<feature type="transmembrane region" description="Helical" evidence="1">
    <location>
        <begin position="229"/>
        <end position="252"/>
    </location>
</feature>
<dbReference type="InterPro" id="IPR025450">
    <property type="entry name" value="YndJ-like"/>
</dbReference>
<dbReference type="Proteomes" id="UP000324326">
    <property type="component" value="Unassembled WGS sequence"/>
</dbReference>
<feature type="transmembrane region" description="Helical" evidence="1">
    <location>
        <begin position="55"/>
        <end position="74"/>
    </location>
</feature>
<protein>
    <recommendedName>
        <fullName evidence="4">YndJ family transporter</fullName>
    </recommendedName>
</protein>
<keyword evidence="1" id="KW-0812">Transmembrane</keyword>
<dbReference type="RefSeq" id="WP_148957715.1">
    <property type="nucleotide sequence ID" value="NZ_QSND01000002.1"/>
</dbReference>
<feature type="transmembrane region" description="Helical" evidence="1">
    <location>
        <begin position="136"/>
        <end position="160"/>
    </location>
</feature>
<organism evidence="2 3">
    <name type="scientific">Bacillus swezeyi</name>
    <dbReference type="NCBI Taxonomy" id="1925020"/>
    <lineage>
        <taxon>Bacteria</taxon>
        <taxon>Bacillati</taxon>
        <taxon>Bacillota</taxon>
        <taxon>Bacilli</taxon>
        <taxon>Bacillales</taxon>
        <taxon>Bacillaceae</taxon>
        <taxon>Bacillus</taxon>
    </lineage>
</organism>
<keyword evidence="1" id="KW-0472">Membrane</keyword>
<proteinExistence type="predicted"/>
<accession>A0A5M8RXI4</accession>
<dbReference type="STRING" id="1925020.BTA30_01660"/>
<reference evidence="2 3" key="1">
    <citation type="submission" date="2018-08" db="EMBL/GenBank/DDBJ databases">
        <title>Bacillus phenotypic plasticity.</title>
        <authorList>
            <person name="Hurtado E."/>
        </authorList>
    </citation>
    <scope>NUCLEOTIDE SEQUENCE [LARGE SCALE GENOMIC DNA]</scope>
    <source>
        <strain evidence="2 3">427</strain>
    </source>
</reference>
<evidence type="ECO:0000313" key="3">
    <source>
        <dbReference type="Proteomes" id="UP000324326"/>
    </source>
</evidence>
<name>A0A5M8RXI4_9BACI</name>
<sequence>MTRFHWLVSALCYAAFILAKAPDIPPAEALLLLSALFFVPIAIRLIRHENSLSQLIIRMFPIAACSASFSLIFYSPFFSFVWLCYTGMIALFGALRIWERGGRRLEEVSIDCGLLYLPFGGFWLFAYTLNLEVMNFGLLIVLLTAVHFHYSAVFLPIFNGMLGRKLKRKNRLYKTVTWIIMMSPFLIAIGISFSKIIDLIAVSLYLAAIYCGGFLLWHISFKNKIARRFVIFSSVMLMLTIACSLIYSYGVFRGRPTFTIQEMIWIHGLVNAIAVIIPALIGWHLERPDPAREKHDGKRLSRIFGTWRIGADFLNRQRLKSRISYQGLADDMGIFRTSEFRPEMLPPMMIDFYENTADYVLKAEIAWRPWFKPFAFFYQMISVRIGQIHLGMRSGWQAMNGSIIGVDSDKDGRENVRAWVRTNEEGETIFVALYSVHTHEKTTYMNIALPLPFSHMTGILKPKAEDGCLILTSRQPQSARGDEGIFLSTRAGTFKLPLAERFKMKAAGQDRLFAFHRMWLFGIRFLDIQYDIEKKDSAS</sequence>
<feature type="transmembrane region" description="Helical" evidence="1">
    <location>
        <begin position="199"/>
        <end position="217"/>
    </location>
</feature>
<feature type="transmembrane region" description="Helical" evidence="1">
    <location>
        <begin position="264"/>
        <end position="285"/>
    </location>
</feature>
<evidence type="ECO:0008006" key="4">
    <source>
        <dbReference type="Google" id="ProtNLM"/>
    </source>
</evidence>
<feature type="transmembrane region" description="Helical" evidence="1">
    <location>
        <begin position="80"/>
        <end position="98"/>
    </location>
</feature>
<keyword evidence="1" id="KW-1133">Transmembrane helix</keyword>
<dbReference type="EMBL" id="QSND01000002">
    <property type="protein sequence ID" value="KAA6451876.1"/>
    <property type="molecule type" value="Genomic_DNA"/>
</dbReference>
<evidence type="ECO:0000313" key="2">
    <source>
        <dbReference type="EMBL" id="KAA6451876.1"/>
    </source>
</evidence>